<dbReference type="OrthoDB" id="5242161at2"/>
<dbReference type="AlphaFoldDB" id="A0A261EZN1"/>
<dbReference type="InterPro" id="IPR042002">
    <property type="entry name" value="Sortase_C"/>
</dbReference>
<dbReference type="Gene3D" id="2.40.260.10">
    <property type="entry name" value="Sortase"/>
    <property type="match status" value="1"/>
</dbReference>
<evidence type="ECO:0000256" key="4">
    <source>
        <dbReference type="SAM" id="Phobius"/>
    </source>
</evidence>
<sequence>MSDDDTTMAPAMHSDDASVAAARHGARKSRSEARRTAVGIVSMVLGIALLFYPIATSFMNERRANNVVTSYVQNASTLSADSKASMLAAAQAYNDEIFHRQGGILPIGSSESDSDAEYQSLLNTGGAMATVSIPKIGVDLPIFHGTTESVLSAGAGHLYGSSLPVGGPNTHSVIAAHRGMPTALMFTRLDELEVGDVFTITVLGETHAYQVDLVSVIEPDDTSLFTIDPGKDYVSLLTCTPYGINSQRLVVRGERLADVPPVQKPELGVYPADYTFAVIGVAAVSTMVVIWKMRRSSARPHGLHIAD</sequence>
<dbReference type="CDD" id="cd05827">
    <property type="entry name" value="Sortase_C"/>
    <property type="match status" value="1"/>
</dbReference>
<dbReference type="Pfam" id="PF04203">
    <property type="entry name" value="Sortase"/>
    <property type="match status" value="1"/>
</dbReference>
<feature type="active site" description="Acyl-thioester intermediate" evidence="2">
    <location>
        <position position="239"/>
    </location>
</feature>
<dbReference type="InterPro" id="IPR023365">
    <property type="entry name" value="Sortase_dom-sf"/>
</dbReference>
<comment type="caution">
    <text evidence="5">The sequence shown here is derived from an EMBL/GenBank/DDBJ whole genome shotgun (WGS) entry which is preliminary data.</text>
</comment>
<dbReference type="SUPFAM" id="SSF63817">
    <property type="entry name" value="Sortase"/>
    <property type="match status" value="1"/>
</dbReference>
<reference evidence="5 6" key="1">
    <citation type="journal article" date="2017" name="BMC Genomics">
        <title>Comparative genomic and phylogenomic analyses of the Bifidobacteriaceae family.</title>
        <authorList>
            <person name="Lugli G.A."/>
            <person name="Milani C."/>
            <person name="Turroni F."/>
            <person name="Duranti S."/>
            <person name="Mancabelli L."/>
            <person name="Mangifesta M."/>
            <person name="Ferrario C."/>
            <person name="Modesto M."/>
            <person name="Mattarelli P."/>
            <person name="Jiri K."/>
            <person name="van Sinderen D."/>
            <person name="Ventura M."/>
        </authorList>
    </citation>
    <scope>NUCLEOTIDE SEQUENCE [LARGE SCALE GENOMIC DNA]</scope>
    <source>
        <strain evidence="5 6">DSM 24742</strain>
    </source>
</reference>
<dbReference type="EMBL" id="MWWR01000004">
    <property type="protein sequence ID" value="OZG52322.1"/>
    <property type="molecule type" value="Genomic_DNA"/>
</dbReference>
<organism evidence="5 6">
    <name type="scientific">Pseudoscardovia radai</name>
    <dbReference type="NCBI Taxonomy" id="987066"/>
    <lineage>
        <taxon>Bacteria</taxon>
        <taxon>Bacillati</taxon>
        <taxon>Actinomycetota</taxon>
        <taxon>Actinomycetes</taxon>
        <taxon>Bifidobacteriales</taxon>
        <taxon>Bifidobacteriaceae</taxon>
        <taxon>Pseudoscardovia</taxon>
    </lineage>
</organism>
<feature type="region of interest" description="Disordered" evidence="3">
    <location>
        <begin position="1"/>
        <end position="31"/>
    </location>
</feature>
<keyword evidence="4" id="KW-0472">Membrane</keyword>
<keyword evidence="4" id="KW-1133">Transmembrane helix</keyword>
<evidence type="ECO:0000256" key="2">
    <source>
        <dbReference type="PIRSR" id="PIRSR605754-1"/>
    </source>
</evidence>
<feature type="transmembrane region" description="Helical" evidence="4">
    <location>
        <begin position="274"/>
        <end position="291"/>
    </location>
</feature>
<name>A0A261EZN1_9BIFI</name>
<dbReference type="GO" id="GO:0016787">
    <property type="term" value="F:hydrolase activity"/>
    <property type="evidence" value="ECO:0007669"/>
    <property type="project" value="UniProtKB-KW"/>
</dbReference>
<accession>A0A261EZN1</accession>
<feature type="transmembrane region" description="Helical" evidence="4">
    <location>
        <begin position="37"/>
        <end position="55"/>
    </location>
</feature>
<protein>
    <submittedName>
        <fullName evidence="5">Sortase</fullName>
    </submittedName>
</protein>
<dbReference type="NCBIfam" id="TIGR01076">
    <property type="entry name" value="sortase_fam"/>
    <property type="match status" value="1"/>
</dbReference>
<evidence type="ECO:0000256" key="1">
    <source>
        <dbReference type="ARBA" id="ARBA00022801"/>
    </source>
</evidence>
<evidence type="ECO:0000256" key="3">
    <source>
        <dbReference type="SAM" id="MobiDB-lite"/>
    </source>
</evidence>
<proteinExistence type="predicted"/>
<gene>
    <name evidence="5" type="ORF">PSRA_0511</name>
</gene>
<evidence type="ECO:0000313" key="6">
    <source>
        <dbReference type="Proteomes" id="UP000216725"/>
    </source>
</evidence>
<dbReference type="RefSeq" id="WP_158216294.1">
    <property type="nucleotide sequence ID" value="NZ_MWWR01000004.1"/>
</dbReference>
<keyword evidence="1" id="KW-0378">Hydrolase</keyword>
<evidence type="ECO:0000313" key="5">
    <source>
        <dbReference type="EMBL" id="OZG52322.1"/>
    </source>
</evidence>
<keyword evidence="4" id="KW-0812">Transmembrane</keyword>
<dbReference type="Proteomes" id="UP000216725">
    <property type="component" value="Unassembled WGS sequence"/>
</dbReference>
<feature type="active site" description="Proton donor/acceptor" evidence="2">
    <location>
        <position position="177"/>
    </location>
</feature>
<dbReference type="InterPro" id="IPR005754">
    <property type="entry name" value="Sortase"/>
</dbReference>
<keyword evidence="6" id="KW-1185">Reference proteome</keyword>
<dbReference type="NCBIfam" id="NF033745">
    <property type="entry name" value="class_C_sortase"/>
    <property type="match status" value="1"/>
</dbReference>